<evidence type="ECO:0000256" key="1">
    <source>
        <dbReference type="SAM" id="MobiDB-lite"/>
    </source>
</evidence>
<proteinExistence type="predicted"/>
<organism evidence="2">
    <name type="scientific">Indivirus ILV1</name>
    <dbReference type="NCBI Taxonomy" id="1977633"/>
    <lineage>
        <taxon>Viruses</taxon>
        <taxon>Varidnaviria</taxon>
        <taxon>Bamfordvirae</taxon>
        <taxon>Nucleocytoviricota</taxon>
        <taxon>Megaviricetes</taxon>
        <taxon>Imitervirales</taxon>
        <taxon>Mimiviridae</taxon>
        <taxon>Klosneuvirinae</taxon>
        <taxon>Indivirus</taxon>
    </lineage>
</organism>
<reference evidence="2" key="1">
    <citation type="journal article" date="2017" name="Science">
        <title>Giant viruses with an expanded complement of translation system components.</title>
        <authorList>
            <person name="Schulz F."/>
            <person name="Yutin N."/>
            <person name="Ivanova N.N."/>
            <person name="Ortega D.R."/>
            <person name="Lee T.K."/>
            <person name="Vierheilig J."/>
            <person name="Daims H."/>
            <person name="Horn M."/>
            <person name="Wagner M."/>
            <person name="Jensen G.J."/>
            <person name="Kyrpides N.C."/>
            <person name="Koonin E.V."/>
            <person name="Woyke T."/>
        </authorList>
    </citation>
    <scope>NUCLEOTIDE SEQUENCE</scope>
    <source>
        <strain evidence="2">ILV1</strain>
    </source>
</reference>
<gene>
    <name evidence="2" type="ORF">Indivirus_1_23</name>
</gene>
<feature type="region of interest" description="Disordered" evidence="1">
    <location>
        <begin position="196"/>
        <end position="234"/>
    </location>
</feature>
<evidence type="ECO:0000313" key="2">
    <source>
        <dbReference type="EMBL" id="ARF09400.1"/>
    </source>
</evidence>
<dbReference type="EMBL" id="KY684085">
    <property type="protein sequence ID" value="ARF09400.1"/>
    <property type="molecule type" value="Genomic_DNA"/>
</dbReference>
<name>A0A1V0SCF8_9VIRU</name>
<protein>
    <submittedName>
        <fullName evidence="2">Uncharacterized protein</fullName>
    </submittedName>
</protein>
<accession>A0A1V0SCF8</accession>
<sequence>MFSLFGSSFTTAHYLSKIYTNPDFSKFIQNFNEGKTPIEVLHQFIINVITSNVDPIIKNDLDSEAVANLFQNENLSNLEKSKILIGKMIKKHLHNINTQTLFPHLVISVPENELKEKLLEISLKLVNEIPDFETVTCPTDVYRISMIHLTNIITGYILVVLGILKTPLNENNFLSQCCNTLKIFNKYYDYKGILSENNDTTSSDEDDDPPRKLKRGRVNKELPTSSDDTKKSKK</sequence>